<dbReference type="Pfam" id="PF07228">
    <property type="entry name" value="SpoIIE"/>
    <property type="match status" value="1"/>
</dbReference>
<dbReference type="RefSeq" id="WP_239152506.1">
    <property type="nucleotide sequence ID" value="NZ_BOPG01000075.1"/>
</dbReference>
<dbReference type="InterPro" id="IPR052016">
    <property type="entry name" value="Bact_Sigma-Reg"/>
</dbReference>
<dbReference type="InterPro" id="IPR036457">
    <property type="entry name" value="PPM-type-like_dom_sf"/>
</dbReference>
<dbReference type="Gene3D" id="1.10.10.10">
    <property type="entry name" value="Winged helix-like DNA-binding domain superfamily/Winged helix DNA-binding domain"/>
    <property type="match status" value="1"/>
</dbReference>
<dbReference type="EMBL" id="BOPG01000075">
    <property type="protein sequence ID" value="GIJ62149.1"/>
    <property type="molecule type" value="Genomic_DNA"/>
</dbReference>
<dbReference type="InterPro" id="IPR035965">
    <property type="entry name" value="PAS-like_dom_sf"/>
</dbReference>
<evidence type="ECO:0000313" key="5">
    <source>
        <dbReference type="Proteomes" id="UP000612585"/>
    </source>
</evidence>
<dbReference type="Pfam" id="PF08447">
    <property type="entry name" value="PAS_3"/>
    <property type="match status" value="1"/>
</dbReference>
<dbReference type="InterPro" id="IPR036388">
    <property type="entry name" value="WH-like_DNA-bd_sf"/>
</dbReference>
<organism evidence="4 5">
    <name type="scientific">Virgisporangium aurantiacum</name>
    <dbReference type="NCBI Taxonomy" id="175570"/>
    <lineage>
        <taxon>Bacteria</taxon>
        <taxon>Bacillati</taxon>
        <taxon>Actinomycetota</taxon>
        <taxon>Actinomycetes</taxon>
        <taxon>Micromonosporales</taxon>
        <taxon>Micromonosporaceae</taxon>
        <taxon>Virgisporangium</taxon>
    </lineage>
</organism>
<dbReference type="Proteomes" id="UP000612585">
    <property type="component" value="Unassembled WGS sequence"/>
</dbReference>
<sequence length="625" mass="67589">MLDGHEGYQRRLADIDAAVAQARLDPAAIVQAAAGLLAGRVGCRVSQAHAHLLRLASEQNRAPAAVASELLDALESPAGAAARRLRAATDQATAPRAATRRRHPPPAREEPVGDWTQMMQQVLDAMPGQHTALLPVHDEAGNEAGEATDWLLAAASPTMTDLSGRRSPDIVGRRVSDAYPTMVGGPVWQAWCDAHTDGQPRDVGPILYPGTPEQAPAQITLTVQVQPVGPGLLNTWVRHDEETRLTERIDQTERLGQLGWGEADLVTGAVQWSAELYRIYERDPDDGPLTSEEQDALTVPEDEPIRRQAAEAFARGETIDITHRIRVGGRIKHVRTVADAVRDSHNRPVKIYGIVQDVTTAETTRIKLLDVEAQLADHQRLLAAEHLLAARLQHIVLPIPADPIDLPGLRVAVRYLPAEQTDRIGGDWFYAETTDDGHIVLAVGDVAGHGIHAAATMAQLRQAFSALATLTTTEPAQLLTHLNRLICAGRTAPTTATAIVGRYHPDTATLRWAQAGHPAPLRSRAGTTTELQRPDGILLGATHNATYDTATITLTLGDLLLFYTDGLIEHRNRSLAEGLTPVKNALNQITASHTNQPLAELLTRLPRANPDDDTCTLAARPLPTR</sequence>
<gene>
    <name evidence="4" type="ORF">Vau01_096650</name>
</gene>
<keyword evidence="1" id="KW-0378">Hydrolase</keyword>
<feature type="compositionally biased region" description="Low complexity" evidence="2">
    <location>
        <begin position="81"/>
        <end position="97"/>
    </location>
</feature>
<reference evidence="4" key="1">
    <citation type="submission" date="2021-01" db="EMBL/GenBank/DDBJ databases">
        <title>Whole genome shotgun sequence of Virgisporangium aurantiacum NBRC 16421.</title>
        <authorList>
            <person name="Komaki H."/>
            <person name="Tamura T."/>
        </authorList>
    </citation>
    <scope>NUCLEOTIDE SEQUENCE</scope>
    <source>
        <strain evidence="4">NBRC 16421</strain>
    </source>
</reference>
<dbReference type="InterPro" id="IPR013655">
    <property type="entry name" value="PAS_fold_3"/>
</dbReference>
<proteinExistence type="predicted"/>
<dbReference type="SUPFAM" id="SSF55785">
    <property type="entry name" value="PYP-like sensor domain (PAS domain)"/>
    <property type="match status" value="1"/>
</dbReference>
<evidence type="ECO:0000256" key="2">
    <source>
        <dbReference type="SAM" id="MobiDB-lite"/>
    </source>
</evidence>
<protein>
    <recommendedName>
        <fullName evidence="3">PPM-type phosphatase domain-containing protein</fullName>
    </recommendedName>
</protein>
<accession>A0A8J3ZDE4</accession>
<evidence type="ECO:0000313" key="4">
    <source>
        <dbReference type="EMBL" id="GIJ62149.1"/>
    </source>
</evidence>
<dbReference type="GO" id="GO:0016791">
    <property type="term" value="F:phosphatase activity"/>
    <property type="evidence" value="ECO:0007669"/>
    <property type="project" value="TreeGrafter"/>
</dbReference>
<dbReference type="AlphaFoldDB" id="A0A8J3ZDE4"/>
<evidence type="ECO:0000259" key="3">
    <source>
        <dbReference type="SMART" id="SM00331"/>
    </source>
</evidence>
<evidence type="ECO:0000256" key="1">
    <source>
        <dbReference type="ARBA" id="ARBA00022801"/>
    </source>
</evidence>
<dbReference type="PANTHER" id="PTHR43156:SF2">
    <property type="entry name" value="STAGE II SPORULATION PROTEIN E"/>
    <property type="match status" value="1"/>
</dbReference>
<dbReference type="Gene3D" id="3.60.40.10">
    <property type="entry name" value="PPM-type phosphatase domain"/>
    <property type="match status" value="1"/>
</dbReference>
<dbReference type="SMART" id="SM00331">
    <property type="entry name" value="PP2C_SIG"/>
    <property type="match status" value="1"/>
</dbReference>
<dbReference type="InterPro" id="IPR001932">
    <property type="entry name" value="PPM-type_phosphatase-like_dom"/>
</dbReference>
<dbReference type="SUPFAM" id="SSF81606">
    <property type="entry name" value="PP2C-like"/>
    <property type="match status" value="1"/>
</dbReference>
<comment type="caution">
    <text evidence="4">The sequence shown here is derived from an EMBL/GenBank/DDBJ whole genome shotgun (WGS) entry which is preliminary data.</text>
</comment>
<feature type="domain" description="PPM-type phosphatase" evidence="3">
    <location>
        <begin position="409"/>
        <end position="621"/>
    </location>
</feature>
<keyword evidence="5" id="KW-1185">Reference proteome</keyword>
<dbReference type="Gene3D" id="3.30.450.20">
    <property type="entry name" value="PAS domain"/>
    <property type="match status" value="1"/>
</dbReference>
<dbReference type="PANTHER" id="PTHR43156">
    <property type="entry name" value="STAGE II SPORULATION PROTEIN E-RELATED"/>
    <property type="match status" value="1"/>
</dbReference>
<feature type="region of interest" description="Disordered" evidence="2">
    <location>
        <begin position="81"/>
        <end position="112"/>
    </location>
</feature>
<name>A0A8J3ZDE4_9ACTN</name>